<proteinExistence type="predicted"/>
<dbReference type="OrthoDB" id="116648at2"/>
<dbReference type="RefSeq" id="WP_130417866.1">
    <property type="nucleotide sequence ID" value="NZ_SHKW01000001.1"/>
</dbReference>
<dbReference type="AlphaFoldDB" id="A0A4Q7YQE1"/>
<dbReference type="Proteomes" id="UP000292958">
    <property type="component" value="Unassembled WGS sequence"/>
</dbReference>
<keyword evidence="1" id="KW-0732">Signal</keyword>
<protein>
    <recommendedName>
        <fullName evidence="4">Outer membrane protein beta-barrel domain-containing protein</fullName>
    </recommendedName>
</protein>
<evidence type="ECO:0000256" key="1">
    <source>
        <dbReference type="SAM" id="SignalP"/>
    </source>
</evidence>
<keyword evidence="3" id="KW-1185">Reference proteome</keyword>
<reference evidence="2 3" key="1">
    <citation type="submission" date="2019-02" db="EMBL/GenBank/DDBJ databases">
        <title>Genomic Encyclopedia of Archaeal and Bacterial Type Strains, Phase II (KMG-II): from individual species to whole genera.</title>
        <authorList>
            <person name="Goeker M."/>
        </authorList>
    </citation>
    <scope>NUCLEOTIDE SEQUENCE [LARGE SCALE GENOMIC DNA]</scope>
    <source>
        <strain evidence="2 3">DSM 18101</strain>
    </source>
</reference>
<feature type="chain" id="PRO_5020372420" description="Outer membrane protein beta-barrel domain-containing protein" evidence="1">
    <location>
        <begin position="22"/>
        <end position="194"/>
    </location>
</feature>
<gene>
    <name evidence="2" type="ORF">BDD14_1079</name>
</gene>
<name>A0A4Q7YQE1_9BACT</name>
<accession>A0A4Q7YQE1</accession>
<dbReference type="EMBL" id="SHKW01000001">
    <property type="protein sequence ID" value="RZU39690.1"/>
    <property type="molecule type" value="Genomic_DNA"/>
</dbReference>
<feature type="signal peptide" evidence="1">
    <location>
        <begin position="1"/>
        <end position="21"/>
    </location>
</feature>
<evidence type="ECO:0000313" key="3">
    <source>
        <dbReference type="Proteomes" id="UP000292958"/>
    </source>
</evidence>
<sequence length="194" mass="20827">MKLLFSAVLSALFLLPVASHAQIGIYLNPVATRVSNSQADTGPFAFLGEGTTSRTFWGVNMGGYYDFAHGKNVDAGIDIRDTTVGANNARMNSFLVGVRVVAKTLSPSWRPYVQLSGGVGTTRAPHTSIRINRARYGIFAGADYKLNRFMDLKAFEIGYGSLTTVSNAAVGNTTTSYPASNLFEASAGLVFRIR</sequence>
<evidence type="ECO:0000313" key="2">
    <source>
        <dbReference type="EMBL" id="RZU39690.1"/>
    </source>
</evidence>
<comment type="caution">
    <text evidence="2">The sequence shown here is derived from an EMBL/GenBank/DDBJ whole genome shotgun (WGS) entry which is preliminary data.</text>
</comment>
<evidence type="ECO:0008006" key="4">
    <source>
        <dbReference type="Google" id="ProtNLM"/>
    </source>
</evidence>
<organism evidence="2 3">
    <name type="scientific">Edaphobacter modestus</name>
    <dbReference type="NCBI Taxonomy" id="388466"/>
    <lineage>
        <taxon>Bacteria</taxon>
        <taxon>Pseudomonadati</taxon>
        <taxon>Acidobacteriota</taxon>
        <taxon>Terriglobia</taxon>
        <taxon>Terriglobales</taxon>
        <taxon>Acidobacteriaceae</taxon>
        <taxon>Edaphobacter</taxon>
    </lineage>
</organism>